<dbReference type="PANTHER" id="PTHR21266">
    <property type="entry name" value="IRON-SULFUR DOMAIN CONTAINING PROTEIN"/>
    <property type="match status" value="1"/>
</dbReference>
<gene>
    <name evidence="8" type="ORF">GCM10009759_56280</name>
</gene>
<dbReference type="Proteomes" id="UP001500897">
    <property type="component" value="Unassembled WGS sequence"/>
</dbReference>
<feature type="transmembrane region" description="Helical" evidence="6">
    <location>
        <begin position="114"/>
        <end position="133"/>
    </location>
</feature>
<organism evidence="8 9">
    <name type="scientific">Kitasatospora saccharophila</name>
    <dbReference type="NCBI Taxonomy" id="407973"/>
    <lineage>
        <taxon>Bacteria</taxon>
        <taxon>Bacillati</taxon>
        <taxon>Actinomycetota</taxon>
        <taxon>Actinomycetes</taxon>
        <taxon>Kitasatosporales</taxon>
        <taxon>Streptomycetaceae</taxon>
        <taxon>Kitasatospora</taxon>
    </lineage>
</organism>
<dbReference type="PROSITE" id="PS51296">
    <property type="entry name" value="RIESKE"/>
    <property type="match status" value="1"/>
</dbReference>
<dbReference type="InterPro" id="IPR050584">
    <property type="entry name" value="Cholesterol_7-desaturase"/>
</dbReference>
<evidence type="ECO:0000256" key="3">
    <source>
        <dbReference type="ARBA" id="ARBA00023002"/>
    </source>
</evidence>
<keyword evidence="1" id="KW-0001">2Fe-2S</keyword>
<dbReference type="RefSeq" id="WP_344555918.1">
    <property type="nucleotide sequence ID" value="NZ_BAAANS010000044.1"/>
</dbReference>
<evidence type="ECO:0000256" key="5">
    <source>
        <dbReference type="ARBA" id="ARBA00023014"/>
    </source>
</evidence>
<feature type="transmembrane region" description="Helical" evidence="6">
    <location>
        <begin position="83"/>
        <end position="102"/>
    </location>
</feature>
<dbReference type="SUPFAM" id="SSF50022">
    <property type="entry name" value="ISP domain"/>
    <property type="match status" value="1"/>
</dbReference>
<sequence>MDTYHAAADRLDTPAEWTFLDPVAERIAALVQRLPLGPARDVLHGVWLGHPLHPALAQAPIGCWTAASLLELTGGDERAVRRLTAAGLAALPPVLLAGWVDWSRLPPTHRRTGLVHAAGAVTAALLHACSLRARCHGHRARGRLLGLAGTGTVGLVAALGGHLAYHQAAGAAHAEAEPRLAPSDWQPLGATADIPLGAPVRRLLGDVPVVVVRTHDDGWTVLADRCTHMAASLSGGEVVAGCLECPLHHSRFRLSDGRPARGPATAAQPRFETRVLAGRMEARPYPEG</sequence>
<dbReference type="PANTHER" id="PTHR21266:SF60">
    <property type="entry name" value="3-KETOSTEROID-9-ALPHA-MONOOXYGENASE, OXYGENASE COMPONENT"/>
    <property type="match status" value="1"/>
</dbReference>
<evidence type="ECO:0000256" key="1">
    <source>
        <dbReference type="ARBA" id="ARBA00022714"/>
    </source>
</evidence>
<dbReference type="CDD" id="cd03467">
    <property type="entry name" value="Rieske"/>
    <property type="match status" value="1"/>
</dbReference>
<feature type="transmembrane region" description="Helical" evidence="6">
    <location>
        <begin position="145"/>
        <end position="165"/>
    </location>
</feature>
<name>A0ABN2XIJ4_9ACTN</name>
<evidence type="ECO:0000313" key="8">
    <source>
        <dbReference type="EMBL" id="GAA2112994.1"/>
    </source>
</evidence>
<feature type="domain" description="Rieske" evidence="7">
    <location>
        <begin position="185"/>
        <end position="282"/>
    </location>
</feature>
<keyword evidence="6" id="KW-0812">Transmembrane</keyword>
<dbReference type="InterPro" id="IPR017941">
    <property type="entry name" value="Rieske_2Fe-2S"/>
</dbReference>
<keyword evidence="5" id="KW-0411">Iron-sulfur</keyword>
<dbReference type="Pfam" id="PF00355">
    <property type="entry name" value="Rieske"/>
    <property type="match status" value="1"/>
</dbReference>
<keyword evidence="6" id="KW-0472">Membrane</keyword>
<accession>A0ABN2XIJ4</accession>
<keyword evidence="9" id="KW-1185">Reference proteome</keyword>
<proteinExistence type="predicted"/>
<reference evidence="8 9" key="1">
    <citation type="journal article" date="2019" name="Int. J. Syst. Evol. Microbiol.">
        <title>The Global Catalogue of Microorganisms (GCM) 10K type strain sequencing project: providing services to taxonomists for standard genome sequencing and annotation.</title>
        <authorList>
            <consortium name="The Broad Institute Genomics Platform"/>
            <consortium name="The Broad Institute Genome Sequencing Center for Infectious Disease"/>
            <person name="Wu L."/>
            <person name="Ma J."/>
        </authorList>
    </citation>
    <scope>NUCLEOTIDE SEQUENCE [LARGE SCALE GENOMIC DNA]</scope>
    <source>
        <strain evidence="8 9">JCM 14559</strain>
    </source>
</reference>
<evidence type="ECO:0000259" key="7">
    <source>
        <dbReference type="PROSITE" id="PS51296"/>
    </source>
</evidence>
<evidence type="ECO:0000256" key="6">
    <source>
        <dbReference type="SAM" id="Phobius"/>
    </source>
</evidence>
<protein>
    <recommendedName>
        <fullName evidence="7">Rieske domain-containing protein</fullName>
    </recommendedName>
</protein>
<evidence type="ECO:0000256" key="4">
    <source>
        <dbReference type="ARBA" id="ARBA00023004"/>
    </source>
</evidence>
<evidence type="ECO:0000256" key="2">
    <source>
        <dbReference type="ARBA" id="ARBA00022723"/>
    </source>
</evidence>
<keyword evidence="4" id="KW-0408">Iron</keyword>
<dbReference type="EMBL" id="BAAANS010000044">
    <property type="protein sequence ID" value="GAA2112994.1"/>
    <property type="molecule type" value="Genomic_DNA"/>
</dbReference>
<keyword evidence="6" id="KW-1133">Transmembrane helix</keyword>
<comment type="caution">
    <text evidence="8">The sequence shown here is derived from an EMBL/GenBank/DDBJ whole genome shotgun (WGS) entry which is preliminary data.</text>
</comment>
<keyword evidence="2" id="KW-0479">Metal-binding</keyword>
<evidence type="ECO:0000313" key="9">
    <source>
        <dbReference type="Proteomes" id="UP001500897"/>
    </source>
</evidence>
<dbReference type="InterPro" id="IPR036922">
    <property type="entry name" value="Rieske_2Fe-2S_sf"/>
</dbReference>
<keyword evidence="3" id="KW-0560">Oxidoreductase</keyword>
<dbReference type="Gene3D" id="2.102.10.10">
    <property type="entry name" value="Rieske [2Fe-2S] iron-sulphur domain"/>
    <property type="match status" value="1"/>
</dbReference>